<evidence type="ECO:0000313" key="3">
    <source>
        <dbReference type="Proteomes" id="UP001304515"/>
    </source>
</evidence>
<organism evidence="1">
    <name type="scientific">Flavobacterium capsici</name>
    <dbReference type="NCBI Taxonomy" id="3075618"/>
    <lineage>
        <taxon>Bacteria</taxon>
        <taxon>Pseudomonadati</taxon>
        <taxon>Bacteroidota</taxon>
        <taxon>Flavobacteriia</taxon>
        <taxon>Flavobacteriales</taxon>
        <taxon>Flavobacteriaceae</taxon>
        <taxon>Flavobacterium</taxon>
    </lineage>
</organism>
<evidence type="ECO:0000313" key="2">
    <source>
        <dbReference type="EMBL" id="WNM22097.1"/>
    </source>
</evidence>
<proteinExistence type="predicted"/>
<dbReference type="AlphaFoldDB" id="A0AA96J1M8"/>
<evidence type="ECO:0000313" key="1">
    <source>
        <dbReference type="EMBL" id="WNM18045.1"/>
    </source>
</evidence>
<keyword evidence="3" id="KW-1185">Reference proteome</keyword>
<gene>
    <name evidence="2" type="ORF">RN605_01770</name>
    <name evidence="1" type="ORF">RN608_08470</name>
</gene>
<dbReference type="KEGG" id="fcj:RN605_01770"/>
<accession>A0AA96J1M8</accession>
<sequence>MPKQKGLVKIEGSLDDITFFKRKDAFLVRLKGGVSKERIMTDPAYKRTRENMSEFTNVVDSGKYLRNGCSVLVKSAFDGTLSNRLVRTLSVVKNLDSTSIRGERKVAVGIETAAGKQELKGFDFNFKSPLSSVLFAPYALDTANGEVTINGLVPLDMLNYPPHATHVAFRTAFMNLDFGTGISAIRYSDVSTLPLDMHESNVSLVPSEVPPGGGDSYFLLLVEFMQEMNGILYALNDGNYNSLTLLEVV</sequence>
<dbReference type="EMBL" id="CP134878">
    <property type="protein sequence ID" value="WNM18045.1"/>
    <property type="molecule type" value="Genomic_DNA"/>
</dbReference>
<dbReference type="Proteomes" id="UP001304515">
    <property type="component" value="Chromosome"/>
</dbReference>
<protein>
    <submittedName>
        <fullName evidence="1">Uncharacterized protein</fullName>
    </submittedName>
</protein>
<name>A0AA96J1M8_9FLAO</name>
<accession>A0AA96F3L0</accession>
<dbReference type="RefSeq" id="WP_313321695.1">
    <property type="nucleotide sequence ID" value="NZ_CP134878.1"/>
</dbReference>
<reference evidence="1 3" key="1">
    <citation type="submission" date="2023-09" db="EMBL/GenBank/DDBJ databases">
        <title>Flavobacterium sp. a novel bacteria isolate from Pepper rhizosphere.</title>
        <authorList>
            <person name="Peng Y."/>
            <person name="Lee J."/>
        </authorList>
    </citation>
    <scope>NUCLEOTIDE SEQUENCE</scope>
    <source>
        <strain evidence="1">PMR2A8</strain>
        <strain evidence="2 3">PMTSA4</strain>
    </source>
</reference>
<dbReference type="EMBL" id="CP134890">
    <property type="protein sequence ID" value="WNM22097.1"/>
    <property type="molecule type" value="Genomic_DNA"/>
</dbReference>